<evidence type="ECO:0008006" key="3">
    <source>
        <dbReference type="Google" id="ProtNLM"/>
    </source>
</evidence>
<gene>
    <name evidence="1" type="ORF">GNZ21_00905</name>
</gene>
<dbReference type="Proteomes" id="UP000460157">
    <property type="component" value="Unassembled WGS sequence"/>
</dbReference>
<accession>A0A7K1UEM7</accession>
<comment type="caution">
    <text evidence="1">The sequence shown here is derived from an EMBL/GenBank/DDBJ whole genome shotgun (WGS) entry which is preliminary data.</text>
</comment>
<dbReference type="EMBL" id="WRPM01000007">
    <property type="protein sequence ID" value="MVT24935.1"/>
    <property type="molecule type" value="Genomic_DNA"/>
</dbReference>
<reference evidence="1 2" key="1">
    <citation type="submission" date="2019-12" db="EMBL/GenBank/DDBJ databases">
        <title>Nesterenkonia muleiensis sp. nov., a novel actinobacterium isolated from sap of Populus euphratica.</title>
        <authorList>
            <person name="Wang R."/>
        </authorList>
    </citation>
    <scope>NUCLEOTIDE SEQUENCE [LARGE SCALE GENOMIC DNA]</scope>
    <source>
        <strain evidence="1 2">F10</strain>
    </source>
</reference>
<proteinExistence type="predicted"/>
<evidence type="ECO:0000313" key="1">
    <source>
        <dbReference type="EMBL" id="MVT24935.1"/>
    </source>
</evidence>
<protein>
    <recommendedName>
        <fullName evidence="3">DUF2384 domain-containing protein</fullName>
    </recommendedName>
</protein>
<organism evidence="1 2">
    <name type="scientific">Nesterenkonia alkaliphila</name>
    <dbReference type="NCBI Taxonomy" id="1463631"/>
    <lineage>
        <taxon>Bacteria</taxon>
        <taxon>Bacillati</taxon>
        <taxon>Actinomycetota</taxon>
        <taxon>Actinomycetes</taxon>
        <taxon>Micrococcales</taxon>
        <taxon>Micrococcaceae</taxon>
        <taxon>Nesterenkonia</taxon>
    </lineage>
</organism>
<keyword evidence="2" id="KW-1185">Reference proteome</keyword>
<evidence type="ECO:0000313" key="2">
    <source>
        <dbReference type="Proteomes" id="UP000460157"/>
    </source>
</evidence>
<sequence>MSVTIEIQVPGKLDPREARALAESALRKRAQLDDFVQSVELKPDLVHPAVAWHVVAADHRWRELMHKYGVFTSTEIALLRGANPKNRSVATNLAKREKLLSFIRGGRKLYPRFQFKGSSAHPSWKSIVTPLLDAGWQDEDILLWMTSPNGSLEGKIPADLLNASDVDRVIADAEDEAKGIW</sequence>
<name>A0A7K1UEM7_9MICC</name>
<dbReference type="AlphaFoldDB" id="A0A7K1UEM7"/>
<dbReference type="OrthoDB" id="4726228at2"/>
<dbReference type="RefSeq" id="WP_157320501.1">
    <property type="nucleotide sequence ID" value="NZ_BMFX01000009.1"/>
</dbReference>